<evidence type="ECO:0000313" key="5">
    <source>
        <dbReference type="EMBL" id="MBO4210820.1"/>
    </source>
</evidence>
<keyword evidence="1" id="KW-0808">Transferase</keyword>
<accession>A0ABS3W200</accession>
<comment type="caution">
    <text evidence="5">The sequence shown here is derived from an EMBL/GenBank/DDBJ whole genome shotgun (WGS) entry which is preliminary data.</text>
</comment>
<dbReference type="CDD" id="cd07989">
    <property type="entry name" value="LPLAT_AGPAT-like"/>
    <property type="match status" value="1"/>
</dbReference>
<evidence type="ECO:0000256" key="3">
    <source>
        <dbReference type="SAM" id="MobiDB-lite"/>
    </source>
</evidence>
<dbReference type="EMBL" id="WVUH01000614">
    <property type="protein sequence ID" value="MBO4210820.1"/>
    <property type="molecule type" value="Genomic_DNA"/>
</dbReference>
<evidence type="ECO:0000256" key="2">
    <source>
        <dbReference type="ARBA" id="ARBA00023315"/>
    </source>
</evidence>
<name>A0ABS3W200_MICEH</name>
<evidence type="ECO:0000256" key="1">
    <source>
        <dbReference type="ARBA" id="ARBA00022679"/>
    </source>
</evidence>
<feature type="compositionally biased region" description="Basic and acidic residues" evidence="3">
    <location>
        <begin position="220"/>
        <end position="245"/>
    </location>
</feature>
<dbReference type="GO" id="GO:0016746">
    <property type="term" value="F:acyltransferase activity"/>
    <property type="evidence" value="ECO:0007669"/>
    <property type="project" value="UniProtKB-KW"/>
</dbReference>
<dbReference type="PANTHER" id="PTHR10434:SF11">
    <property type="entry name" value="1-ACYL-SN-GLYCEROL-3-PHOSPHATE ACYLTRANSFERASE"/>
    <property type="match status" value="1"/>
</dbReference>
<protein>
    <submittedName>
        <fullName evidence="5">1-acyl-sn-glycerol-3-phosphate acyltransferase</fullName>
    </submittedName>
</protein>
<dbReference type="RefSeq" id="WP_208817879.1">
    <property type="nucleotide sequence ID" value="NZ_WVUH01000614.1"/>
</dbReference>
<feature type="region of interest" description="Disordered" evidence="3">
    <location>
        <begin position="217"/>
        <end position="245"/>
    </location>
</feature>
<evidence type="ECO:0000313" key="6">
    <source>
        <dbReference type="Proteomes" id="UP000823521"/>
    </source>
</evidence>
<organism evidence="5 6">
    <name type="scientific">Micromonospora echinofusca</name>
    <dbReference type="NCBI Taxonomy" id="47858"/>
    <lineage>
        <taxon>Bacteria</taxon>
        <taxon>Bacillati</taxon>
        <taxon>Actinomycetota</taxon>
        <taxon>Actinomycetes</taxon>
        <taxon>Micromonosporales</taxon>
        <taxon>Micromonosporaceae</taxon>
        <taxon>Micromonospora</taxon>
    </lineage>
</organism>
<proteinExistence type="predicted"/>
<dbReference type="PANTHER" id="PTHR10434">
    <property type="entry name" value="1-ACYL-SN-GLYCEROL-3-PHOSPHATE ACYLTRANSFERASE"/>
    <property type="match status" value="1"/>
</dbReference>
<dbReference type="InterPro" id="IPR002123">
    <property type="entry name" value="Plipid/glycerol_acylTrfase"/>
</dbReference>
<keyword evidence="6" id="KW-1185">Reference proteome</keyword>
<feature type="non-terminal residue" evidence="5">
    <location>
        <position position="1"/>
    </location>
</feature>
<keyword evidence="2 5" id="KW-0012">Acyltransferase</keyword>
<feature type="domain" description="Phospholipid/glycerol acyltransferase" evidence="4">
    <location>
        <begin position="36"/>
        <end position="154"/>
    </location>
</feature>
<evidence type="ECO:0000259" key="4">
    <source>
        <dbReference type="SMART" id="SM00563"/>
    </source>
</evidence>
<sequence length="245" mass="25905">PRLWRAAQLAARLVVAATARLHVTGDVPDTLRRGPLILAANHISPFDPIVLAAACHTRGVAPRIMATGGLFRAPLLGTAMRHCGHIRVDRGTAGVAQALTDAATAVTAGSVVLVYPEGRIGLDPGMWPERGKTGTARLAFASGAPVVPVAQWGSHEVLPYSAPQGMLPALLRAFVRRPTVRVHFGPPVDVTGVQPAGAGAARRATDLIVDALTDTLVPLRPDEPDGPRHVDPSRPVDTTRMHRRR</sequence>
<dbReference type="Pfam" id="PF01553">
    <property type="entry name" value="Acyltransferase"/>
    <property type="match status" value="1"/>
</dbReference>
<dbReference type="SUPFAM" id="SSF69593">
    <property type="entry name" value="Glycerol-3-phosphate (1)-acyltransferase"/>
    <property type="match status" value="1"/>
</dbReference>
<dbReference type="Proteomes" id="UP000823521">
    <property type="component" value="Unassembled WGS sequence"/>
</dbReference>
<reference evidence="5 6" key="1">
    <citation type="submission" date="2019-12" db="EMBL/GenBank/DDBJ databases">
        <title>Whole genome sequencing of endophytic Actinobacterium Micromonospora sp. MPMI6T.</title>
        <authorList>
            <person name="Evv R."/>
            <person name="Podile A.R."/>
        </authorList>
    </citation>
    <scope>NUCLEOTIDE SEQUENCE [LARGE SCALE GENOMIC DNA]</scope>
    <source>
        <strain evidence="5 6">MPMI6</strain>
    </source>
</reference>
<dbReference type="SMART" id="SM00563">
    <property type="entry name" value="PlsC"/>
    <property type="match status" value="1"/>
</dbReference>
<gene>
    <name evidence="5" type="ORF">GSF22_33225</name>
</gene>